<protein>
    <submittedName>
        <fullName evidence="1">AGAP000533-PA-like protein</fullName>
    </submittedName>
</protein>
<evidence type="ECO:0000313" key="2">
    <source>
        <dbReference type="EnsemblMetazoa" id="ASIC020454-PA"/>
    </source>
</evidence>
<reference evidence="2" key="2">
    <citation type="submission" date="2020-05" db="UniProtKB">
        <authorList>
            <consortium name="EnsemblMetazoa"/>
        </authorList>
    </citation>
    <scope>IDENTIFICATION</scope>
</reference>
<dbReference type="EMBL" id="KE525369">
    <property type="protein sequence ID" value="KFB52131.1"/>
    <property type="molecule type" value="Genomic_DNA"/>
</dbReference>
<evidence type="ECO:0000313" key="3">
    <source>
        <dbReference type="Proteomes" id="UP000030765"/>
    </source>
</evidence>
<dbReference type="VEuPathDB" id="VectorBase:ASIC020454"/>
<reference evidence="1 3" key="1">
    <citation type="journal article" date="2014" name="BMC Genomics">
        <title>Genome sequence of Anopheles sinensis provides insight into genetics basis of mosquito competence for malaria parasites.</title>
        <authorList>
            <person name="Zhou D."/>
            <person name="Zhang D."/>
            <person name="Ding G."/>
            <person name="Shi L."/>
            <person name="Hou Q."/>
            <person name="Ye Y."/>
            <person name="Xu Y."/>
            <person name="Zhou H."/>
            <person name="Xiong C."/>
            <person name="Li S."/>
            <person name="Yu J."/>
            <person name="Hong S."/>
            <person name="Yu X."/>
            <person name="Zou P."/>
            <person name="Chen C."/>
            <person name="Chang X."/>
            <person name="Wang W."/>
            <person name="Lv Y."/>
            <person name="Sun Y."/>
            <person name="Ma L."/>
            <person name="Shen B."/>
            <person name="Zhu C."/>
        </authorList>
    </citation>
    <scope>NUCLEOTIDE SEQUENCE [LARGE SCALE GENOMIC DNA]</scope>
</reference>
<dbReference type="EnsemblMetazoa" id="ASIC020454-RA">
    <property type="protein sequence ID" value="ASIC020454-PA"/>
    <property type="gene ID" value="ASIC020454"/>
</dbReference>
<organism evidence="1">
    <name type="scientific">Anopheles sinensis</name>
    <name type="common">Mosquito</name>
    <dbReference type="NCBI Taxonomy" id="74873"/>
    <lineage>
        <taxon>Eukaryota</taxon>
        <taxon>Metazoa</taxon>
        <taxon>Ecdysozoa</taxon>
        <taxon>Arthropoda</taxon>
        <taxon>Hexapoda</taxon>
        <taxon>Insecta</taxon>
        <taxon>Pterygota</taxon>
        <taxon>Neoptera</taxon>
        <taxon>Endopterygota</taxon>
        <taxon>Diptera</taxon>
        <taxon>Nematocera</taxon>
        <taxon>Culicoidea</taxon>
        <taxon>Culicidae</taxon>
        <taxon>Anophelinae</taxon>
        <taxon>Anopheles</taxon>
    </lineage>
</organism>
<keyword evidence="3" id="KW-1185">Reference proteome</keyword>
<proteinExistence type="predicted"/>
<dbReference type="VEuPathDB" id="VectorBase:ASIS007356"/>
<dbReference type="Proteomes" id="UP000030765">
    <property type="component" value="Unassembled WGS sequence"/>
</dbReference>
<sequence>MLVCLQVRRSLTELLQQYNSPAIGTNVSVGTREAVLMGGAPLGGGSSSGSTAPPGIVSVGQKITPVTYSISAIKTSIVTTSVASGTSKVKVISTGHQQGSPAGGAPYTLQATARAPPGTTVLKAGAGGGRVRTNGGGSVAGGAFLGRTNRPVPVGESITIRPIGSSFGSTSSATTISYLPAGAPAMASTSSTLLSTASVALFPAATSSFGVSPGTTAPITSWSSLGNIFGSNTGVATGADGPNSASLNSLASELPTLSSYDASSMANISRMLDLDSVIDLCDGLDLPPSGLISID</sequence>
<dbReference type="AlphaFoldDB" id="A0A084WPI7"/>
<dbReference type="STRING" id="74873.A0A084WPI7"/>
<name>A0A084WPI7_ANOSI</name>
<evidence type="ECO:0000313" key="1">
    <source>
        <dbReference type="EMBL" id="KFB52131.1"/>
    </source>
</evidence>
<accession>A0A084WPI7</accession>
<dbReference type="EMBL" id="ATLV01025080">
    <property type="status" value="NOT_ANNOTATED_CDS"/>
    <property type="molecule type" value="Genomic_DNA"/>
</dbReference>
<gene>
    <name evidence="1" type="ORF">ZHAS_00020454</name>
</gene>